<evidence type="ECO:0000256" key="2">
    <source>
        <dbReference type="ARBA" id="ARBA00022723"/>
    </source>
</evidence>
<evidence type="ECO:0000256" key="8">
    <source>
        <dbReference type="ARBA" id="ARBA00023242"/>
    </source>
</evidence>
<evidence type="ECO:0000256" key="1">
    <source>
        <dbReference type="ARBA" id="ARBA00004123"/>
    </source>
</evidence>
<evidence type="ECO:0000256" key="10">
    <source>
        <dbReference type="SAM" id="MobiDB-lite"/>
    </source>
</evidence>
<evidence type="ECO:0000259" key="11">
    <source>
        <dbReference type="Pfam" id="PF12269"/>
    </source>
</evidence>
<keyword evidence="5" id="KW-0805">Transcription regulation</keyword>
<keyword evidence="3" id="KW-0863">Zinc-finger</keyword>
<name>A0A0X9ELX4_SCHMD</name>
<evidence type="ECO:0000256" key="5">
    <source>
        <dbReference type="ARBA" id="ARBA00023015"/>
    </source>
</evidence>
<protein>
    <recommendedName>
        <fullName evidence="9">CXXC-type zinc finger protein 1</fullName>
    </recommendedName>
</protein>
<dbReference type="GO" id="GO:0048188">
    <property type="term" value="C:Set1C/COMPASS complex"/>
    <property type="evidence" value="ECO:0007669"/>
    <property type="project" value="InterPro"/>
</dbReference>
<evidence type="ECO:0000256" key="7">
    <source>
        <dbReference type="ARBA" id="ARBA00023163"/>
    </source>
</evidence>
<dbReference type="PANTHER" id="PTHR46174:SF1">
    <property type="entry name" value="CXXC-TYPE ZINC FINGER PROTEIN 1"/>
    <property type="match status" value="1"/>
</dbReference>
<dbReference type="InterPro" id="IPR022056">
    <property type="entry name" value="CpG-bd_C"/>
</dbReference>
<organism evidence="12">
    <name type="scientific">Schmidtea mediterranea</name>
    <name type="common">Freshwater planarian flatworm</name>
    <dbReference type="NCBI Taxonomy" id="79327"/>
    <lineage>
        <taxon>Eukaryota</taxon>
        <taxon>Metazoa</taxon>
        <taxon>Spiralia</taxon>
        <taxon>Lophotrochozoa</taxon>
        <taxon>Platyhelminthes</taxon>
        <taxon>Rhabditophora</taxon>
        <taxon>Seriata</taxon>
        <taxon>Tricladida</taxon>
        <taxon>Continenticola</taxon>
        <taxon>Geoplanoidea</taxon>
        <taxon>Dugesiidae</taxon>
        <taxon>Schmidtea</taxon>
    </lineage>
</organism>
<dbReference type="Pfam" id="PF12269">
    <property type="entry name" value="CpG_bind_C"/>
    <property type="match status" value="1"/>
</dbReference>
<keyword evidence="7" id="KW-0804">Transcription</keyword>
<dbReference type="GO" id="GO:0003677">
    <property type="term" value="F:DNA binding"/>
    <property type="evidence" value="ECO:0007669"/>
    <property type="project" value="UniProtKB-KW"/>
</dbReference>
<proteinExistence type="evidence at transcript level"/>
<evidence type="ECO:0000256" key="9">
    <source>
        <dbReference type="ARBA" id="ARBA00023828"/>
    </source>
</evidence>
<sequence length="384" mass="44211">MDENEEIEDGDMDNDESDDSDDSNDDDEESSDNFVRKASKISSKVVGAKKKIISSNFNDRCESPYRKRKFVRKPIQPQVQDSIKQFKPTECHNIGCSQPARLSSKYCSDECGIKLAEQRLLKYLPSRIINWNNSVSICNQKDRRTQAEIQEECETIHYNLNILDKSHHDLIEFIDRWRSSCSASSNAEDDDRRVPGANDDSVQCVTCGIMVGSTKALAHMENCYQKIEGGTMVFADFEEQPIGSKLFCDFYDNNIRGYCKRLAALCDHNKDSKVDPKTICAFPLSVNEKSDKVCMTAKIKCNRHVNWERIQRAVIDMNRYRLLVRYEELQVEDRKFKHSIGQRGGVMSLLLHETIDHQPLKPLLPIKIKDRNNKMKKFTKAMCI</sequence>
<feature type="compositionally biased region" description="Acidic residues" evidence="10">
    <location>
        <begin position="1"/>
        <end position="31"/>
    </location>
</feature>
<dbReference type="AlphaFoldDB" id="A0A0X9ELX4"/>
<evidence type="ECO:0000256" key="6">
    <source>
        <dbReference type="ARBA" id="ARBA00023125"/>
    </source>
</evidence>
<feature type="region of interest" description="Disordered" evidence="10">
    <location>
        <begin position="1"/>
        <end position="36"/>
    </location>
</feature>
<feature type="domain" description="CpG binding protein C-terminal" evidence="11">
    <location>
        <begin position="116"/>
        <end position="350"/>
    </location>
</feature>
<accession>A0A0X9ELX4</accession>
<keyword evidence="8" id="KW-0539">Nucleus</keyword>
<dbReference type="EMBL" id="KP409170">
    <property type="protein sequence ID" value="ALJ75662.1"/>
    <property type="molecule type" value="mRNA"/>
</dbReference>
<evidence type="ECO:0000313" key="12">
    <source>
        <dbReference type="EMBL" id="ALJ75662.1"/>
    </source>
</evidence>
<dbReference type="PANTHER" id="PTHR46174">
    <property type="entry name" value="CXXC-TYPE ZINC FINGER PROTEIN 1"/>
    <property type="match status" value="1"/>
</dbReference>
<evidence type="ECO:0000256" key="4">
    <source>
        <dbReference type="ARBA" id="ARBA00022833"/>
    </source>
</evidence>
<keyword evidence="4" id="KW-0862">Zinc</keyword>
<evidence type="ECO:0000256" key="3">
    <source>
        <dbReference type="ARBA" id="ARBA00022771"/>
    </source>
</evidence>
<comment type="subcellular location">
    <subcellularLocation>
        <location evidence="1">Nucleus</location>
    </subcellularLocation>
</comment>
<keyword evidence="6" id="KW-0238">DNA-binding</keyword>
<reference evidence="12" key="1">
    <citation type="submission" date="2015-01" db="EMBL/GenBank/DDBJ databases">
        <title>Set1/Ezh2-dependent me3K4/me3K27 H3 bivalent domain mechanism regulates adult stem cell function and regeneration process in planarian.</title>
        <authorList>
            <person name="Yong-Qin L."/>
            <person name="Fang-Hao G."/>
            <person name="Chen W."/>
            <person name="Xiao-Shuai H."/>
        </authorList>
    </citation>
    <scope>NUCLEOTIDE SEQUENCE</scope>
</reference>
<keyword evidence="2" id="KW-0479">Metal-binding</keyword>
<dbReference type="GO" id="GO:0008270">
    <property type="term" value="F:zinc ion binding"/>
    <property type="evidence" value="ECO:0007669"/>
    <property type="project" value="UniProtKB-KW"/>
</dbReference>
<dbReference type="InterPro" id="IPR037869">
    <property type="entry name" value="Spp1/CFP1"/>
</dbReference>
<dbReference type="GO" id="GO:0045893">
    <property type="term" value="P:positive regulation of DNA-templated transcription"/>
    <property type="evidence" value="ECO:0007669"/>
    <property type="project" value="TreeGrafter"/>
</dbReference>